<protein>
    <submittedName>
        <fullName evidence="1">Uncharacterized protein</fullName>
    </submittedName>
</protein>
<name>A0A8S9M7Y1_BRACR</name>
<gene>
    <name evidence="1" type="ORF">F2Q70_00012054</name>
</gene>
<evidence type="ECO:0000313" key="1">
    <source>
        <dbReference type="EMBL" id="KAF2615112.1"/>
    </source>
</evidence>
<comment type="caution">
    <text evidence="1">The sequence shown here is derived from an EMBL/GenBank/DDBJ whole genome shotgun (WGS) entry which is preliminary data.</text>
</comment>
<dbReference type="EMBL" id="QGKY02000089">
    <property type="protein sequence ID" value="KAF2615112.1"/>
    <property type="molecule type" value="Genomic_DNA"/>
</dbReference>
<proteinExistence type="predicted"/>
<organism evidence="1">
    <name type="scientific">Brassica cretica</name>
    <name type="common">Mustard</name>
    <dbReference type="NCBI Taxonomy" id="69181"/>
    <lineage>
        <taxon>Eukaryota</taxon>
        <taxon>Viridiplantae</taxon>
        <taxon>Streptophyta</taxon>
        <taxon>Embryophyta</taxon>
        <taxon>Tracheophyta</taxon>
        <taxon>Spermatophyta</taxon>
        <taxon>Magnoliopsida</taxon>
        <taxon>eudicotyledons</taxon>
        <taxon>Gunneridae</taxon>
        <taxon>Pentapetalae</taxon>
        <taxon>rosids</taxon>
        <taxon>malvids</taxon>
        <taxon>Brassicales</taxon>
        <taxon>Brassicaceae</taxon>
        <taxon>Brassiceae</taxon>
        <taxon>Brassica</taxon>
    </lineage>
</organism>
<accession>A0A8S9M7Y1</accession>
<reference evidence="1" key="1">
    <citation type="submission" date="2019-12" db="EMBL/GenBank/DDBJ databases">
        <title>Genome sequencing and annotation of Brassica cretica.</title>
        <authorList>
            <person name="Studholme D.J."/>
            <person name="Sarris P.F."/>
        </authorList>
    </citation>
    <scope>NUCLEOTIDE SEQUENCE</scope>
    <source>
        <strain evidence="1">PFS-102/07</strain>
        <tissue evidence="1">Leaf</tissue>
    </source>
</reference>
<sequence>MISSGLSPAPDFVSSNFCLKSERFGRLSLTLRSSDFELSRSRRSTTRGFRWRRMLVMLTRLALDCSMTARRSLLGLRALLAACDFLLSLLLKMHAQVALLFSLGRSKERSRESRTLANACSLLCRAPQTCGICTTGLGRSG</sequence>
<dbReference type="AlphaFoldDB" id="A0A8S9M7Y1"/>